<gene>
    <name evidence="1" type="ORF">LTRI10_LOCUS48541</name>
</gene>
<organism evidence="1 2">
    <name type="scientific">Linum trigynum</name>
    <dbReference type="NCBI Taxonomy" id="586398"/>
    <lineage>
        <taxon>Eukaryota</taxon>
        <taxon>Viridiplantae</taxon>
        <taxon>Streptophyta</taxon>
        <taxon>Embryophyta</taxon>
        <taxon>Tracheophyta</taxon>
        <taxon>Spermatophyta</taxon>
        <taxon>Magnoliopsida</taxon>
        <taxon>eudicotyledons</taxon>
        <taxon>Gunneridae</taxon>
        <taxon>Pentapetalae</taxon>
        <taxon>rosids</taxon>
        <taxon>fabids</taxon>
        <taxon>Malpighiales</taxon>
        <taxon>Linaceae</taxon>
        <taxon>Linum</taxon>
    </lineage>
</organism>
<accession>A0AAV2GEX9</accession>
<proteinExistence type="predicted"/>
<evidence type="ECO:0000313" key="1">
    <source>
        <dbReference type="EMBL" id="CAL1408991.1"/>
    </source>
</evidence>
<protein>
    <submittedName>
        <fullName evidence="1">Uncharacterized protein</fullName>
    </submittedName>
</protein>
<evidence type="ECO:0000313" key="2">
    <source>
        <dbReference type="Proteomes" id="UP001497516"/>
    </source>
</evidence>
<sequence>MVLVTEVRKLGMSIVKSQRLRENILKLNAGSTDICGKRMVCGTKGPWSYSDFPSPIPIPPQAPAPLRRLHILVRMRVLRESMDRGNWEDHILFRSPPKSMSIMLSKIAKFQSFDETLDALQKDEGLRSKSSMSCFEPSALREK</sequence>
<name>A0AAV2GEX9_9ROSI</name>
<dbReference type="Proteomes" id="UP001497516">
    <property type="component" value="Chromosome 8"/>
</dbReference>
<keyword evidence="2" id="KW-1185">Reference proteome</keyword>
<dbReference type="AlphaFoldDB" id="A0AAV2GEX9"/>
<reference evidence="1 2" key="1">
    <citation type="submission" date="2024-04" db="EMBL/GenBank/DDBJ databases">
        <authorList>
            <person name="Fracassetti M."/>
        </authorList>
    </citation>
    <scope>NUCLEOTIDE SEQUENCE [LARGE SCALE GENOMIC DNA]</scope>
</reference>
<dbReference type="EMBL" id="OZ034821">
    <property type="protein sequence ID" value="CAL1408991.1"/>
    <property type="molecule type" value="Genomic_DNA"/>
</dbReference>